<protein>
    <recommendedName>
        <fullName evidence="9">HNH nuclease domain-containing protein</fullName>
    </recommendedName>
</protein>
<dbReference type="EMBL" id="JAWCUI010000145">
    <property type="protein sequence ID" value="KAL1887121.1"/>
    <property type="molecule type" value="Genomic_DNA"/>
</dbReference>
<keyword evidence="3" id="KW-0805">Transcription regulation</keyword>
<feature type="compositionally biased region" description="Polar residues" evidence="6">
    <location>
        <begin position="332"/>
        <end position="344"/>
    </location>
</feature>
<evidence type="ECO:0000256" key="6">
    <source>
        <dbReference type="SAM" id="MobiDB-lite"/>
    </source>
</evidence>
<evidence type="ECO:0000313" key="8">
    <source>
        <dbReference type="Proteomes" id="UP001583186"/>
    </source>
</evidence>
<evidence type="ECO:0000256" key="2">
    <source>
        <dbReference type="ARBA" id="ARBA00022833"/>
    </source>
</evidence>
<keyword evidence="5" id="KW-0539">Nucleus</keyword>
<reference evidence="7 8" key="1">
    <citation type="journal article" date="2024" name="IMA Fungus">
        <title>IMA Genome - F19 : A genome assembly and annotation guide to empower mycologists, including annotated draft genome sequences of Ceratocystis pirilliformis, Diaporthe australafricana, Fusarium ophioides, Paecilomyces lecythidis, and Sporothrix stenoceras.</title>
        <authorList>
            <person name="Aylward J."/>
            <person name="Wilson A.M."/>
            <person name="Visagie C.M."/>
            <person name="Spraker J."/>
            <person name="Barnes I."/>
            <person name="Buitendag C."/>
            <person name="Ceriani C."/>
            <person name="Del Mar Angel L."/>
            <person name="du Plessis D."/>
            <person name="Fuchs T."/>
            <person name="Gasser K."/>
            <person name="Kramer D."/>
            <person name="Li W."/>
            <person name="Munsamy K."/>
            <person name="Piso A."/>
            <person name="Price J.L."/>
            <person name="Sonnekus B."/>
            <person name="Thomas C."/>
            <person name="van der Nest A."/>
            <person name="van Dijk A."/>
            <person name="van Heerden A."/>
            <person name="van Vuuren N."/>
            <person name="Yilmaz N."/>
            <person name="Duong T.A."/>
            <person name="van der Merwe N.A."/>
            <person name="Wingfield M.J."/>
            <person name="Wingfield B.D."/>
        </authorList>
    </citation>
    <scope>NUCLEOTIDE SEQUENCE [LARGE SCALE GENOMIC DNA]</scope>
    <source>
        <strain evidence="7 8">CMW 5346</strain>
    </source>
</reference>
<dbReference type="Proteomes" id="UP001583186">
    <property type="component" value="Unassembled WGS sequence"/>
</dbReference>
<proteinExistence type="predicted"/>
<feature type="non-terminal residue" evidence="7">
    <location>
        <position position="1"/>
    </location>
</feature>
<evidence type="ECO:0000256" key="3">
    <source>
        <dbReference type="ARBA" id="ARBA00023015"/>
    </source>
</evidence>
<dbReference type="PANTHER" id="PTHR47660">
    <property type="entry name" value="TRANSCRIPTION FACTOR WITH C2H2 AND ZN(2)-CYS(6) DNA BINDING DOMAIN (EUROFUNG)-RELATED-RELATED"/>
    <property type="match status" value="1"/>
</dbReference>
<comment type="caution">
    <text evidence="7">The sequence shown here is derived from an EMBL/GenBank/DDBJ whole genome shotgun (WGS) entry which is preliminary data.</text>
</comment>
<evidence type="ECO:0008006" key="9">
    <source>
        <dbReference type="Google" id="ProtNLM"/>
    </source>
</evidence>
<evidence type="ECO:0000256" key="4">
    <source>
        <dbReference type="ARBA" id="ARBA00023163"/>
    </source>
</evidence>
<name>A0ABR3YFP5_9PEZI</name>
<sequence>KALNLRIPCDVKLWEAETYHEWARVRLKDPGADVTAAGLMHEDRTRLMIREDVRIVRTKRTIPEPNTFFGTAVIIHSLILRVWDIGWYDVSTDDMVPGQAAQDDESHGPSPSTDQIGEDDAPLLPPYLATIPEYTKWRNSACDALDVLHWDALGTSAKSGGQEGPIFLQLHIARLAILTPVREVFGYIGSFRQTEKTLSGTADNPSLPINLYDMPLTQQHCRQVLSIWAIKDRYKARLAVIHAGAIFWHVRRYSSDSFHQALAVFLAAATLWAFGNFSLAAATTTNPFLGSEAPVEVMDGDNELSPSSDGRTGTVRCSTEGGERDQGGAGQDSRNPGENLSSAALPQKYRRRMPSRIQIDRPIDDELAQYFIREGNTTTLMLEGVDDLCSGDGPEQVLRDGALILDSLSQIWTAAANYKQSLEAVLTACR</sequence>
<feature type="region of interest" description="Disordered" evidence="6">
    <location>
        <begin position="96"/>
        <end position="120"/>
    </location>
</feature>
<feature type="compositionally biased region" description="Polar residues" evidence="6">
    <location>
        <begin position="304"/>
        <end position="317"/>
    </location>
</feature>
<dbReference type="PANTHER" id="PTHR47660:SF7">
    <property type="entry name" value="TRANSCRIPTION FACTOR WITH C2H2 AND ZN(2)-CYS(6) DNA BINDING DOMAIN (EUROFUNG)"/>
    <property type="match status" value="1"/>
</dbReference>
<evidence type="ECO:0000256" key="1">
    <source>
        <dbReference type="ARBA" id="ARBA00022723"/>
    </source>
</evidence>
<evidence type="ECO:0000313" key="7">
    <source>
        <dbReference type="EMBL" id="KAL1887121.1"/>
    </source>
</evidence>
<keyword evidence="2" id="KW-0862">Zinc</keyword>
<organism evidence="7 8">
    <name type="scientific">Sporothrix stenoceras</name>
    <dbReference type="NCBI Taxonomy" id="5173"/>
    <lineage>
        <taxon>Eukaryota</taxon>
        <taxon>Fungi</taxon>
        <taxon>Dikarya</taxon>
        <taxon>Ascomycota</taxon>
        <taxon>Pezizomycotina</taxon>
        <taxon>Sordariomycetes</taxon>
        <taxon>Sordariomycetidae</taxon>
        <taxon>Ophiostomatales</taxon>
        <taxon>Ophiostomataceae</taxon>
        <taxon>Sporothrix</taxon>
    </lineage>
</organism>
<keyword evidence="4" id="KW-0804">Transcription</keyword>
<keyword evidence="8" id="KW-1185">Reference proteome</keyword>
<evidence type="ECO:0000256" key="5">
    <source>
        <dbReference type="ARBA" id="ARBA00023242"/>
    </source>
</evidence>
<accession>A0ABR3YFP5</accession>
<gene>
    <name evidence="7" type="ORF">Sste5346_010427</name>
</gene>
<keyword evidence="1" id="KW-0479">Metal-binding</keyword>
<feature type="region of interest" description="Disordered" evidence="6">
    <location>
        <begin position="293"/>
        <end position="347"/>
    </location>
</feature>